<dbReference type="InterPro" id="IPR043502">
    <property type="entry name" value="DNA/RNA_pol_sf"/>
</dbReference>
<feature type="domain" description="DNA-directed DNA polymerase family B exonuclease" evidence="9">
    <location>
        <begin position="445"/>
        <end position="611"/>
    </location>
</feature>
<evidence type="ECO:0000313" key="10">
    <source>
        <dbReference type="EMBL" id="QHT80214.1"/>
    </source>
</evidence>
<keyword evidence="6" id="KW-0238">DNA-binding</keyword>
<name>A0A6C0HID2_9ZZZZ</name>
<dbReference type="Gene3D" id="3.90.1600.10">
    <property type="entry name" value="Palm domain of DNA polymerase"/>
    <property type="match status" value="1"/>
</dbReference>
<dbReference type="Gene3D" id="1.10.287.690">
    <property type="entry name" value="Helix hairpin bin"/>
    <property type="match status" value="1"/>
</dbReference>
<proteinExistence type="inferred from homology"/>
<dbReference type="GO" id="GO:0000166">
    <property type="term" value="F:nucleotide binding"/>
    <property type="evidence" value="ECO:0007669"/>
    <property type="project" value="InterPro"/>
</dbReference>
<dbReference type="SUPFAM" id="SSF56672">
    <property type="entry name" value="DNA/RNA polymerases"/>
    <property type="match status" value="1"/>
</dbReference>
<dbReference type="Pfam" id="PF00136">
    <property type="entry name" value="DNA_pol_B"/>
    <property type="match status" value="1"/>
</dbReference>
<dbReference type="InterPro" id="IPR036397">
    <property type="entry name" value="RNaseH_sf"/>
</dbReference>
<dbReference type="GO" id="GO:0003887">
    <property type="term" value="F:DNA-directed DNA polymerase activity"/>
    <property type="evidence" value="ECO:0007669"/>
    <property type="project" value="UniProtKB-KW"/>
</dbReference>
<dbReference type="PRINTS" id="PR00106">
    <property type="entry name" value="DNAPOLB"/>
</dbReference>
<dbReference type="SUPFAM" id="SSF53098">
    <property type="entry name" value="Ribonuclease H-like"/>
    <property type="match status" value="1"/>
</dbReference>
<evidence type="ECO:0000256" key="3">
    <source>
        <dbReference type="ARBA" id="ARBA00022679"/>
    </source>
</evidence>
<dbReference type="GO" id="GO:0045004">
    <property type="term" value="P:DNA replication proofreading"/>
    <property type="evidence" value="ECO:0007669"/>
    <property type="project" value="TreeGrafter"/>
</dbReference>
<sequence length="1359" mass="155600">MTTKPIRKKLIIKHKSENEESATTFRLFDFKAFDNNQEEVVEDKKKHQASFNNRLFRIQMFGLNELGQTCMIYIDGFCPFFYIKVTNDWTAGKVKMFESHLCEQLKSFHSGCLKSAVLVNHNKLYEFTGNMEFQFVKLTFSNIDVFNKVRNMWYESKVSETGEYTRKYKPFHFGGDELFLYESKIPPLLRYFHIHEISPSGWVEITQSIVPKTKSSSCVYEYICTPKSLKPLPNKETRVPYKICSFDIEASSSHGDFPLPKKNYKRLATQIVDSFQKRGDNLKPDKADQLLKQMILAAFSIGSVENIDCVYPKQNIVKAHIKESVLKLLTSSLKEIESHINEAGSEHISLRKTTSKICNMFEKIADEAKTLEKVEENNNEEETETSFADGGFGSGIGEVPEHVYFHSSVKSDFQKEEETLTLTSVLLHDAYSRETKIRVLNEKMTNHPGFPELKGDEVTFIGSTFMRYGESEPYKNHCIVVGSCEKIPGAEIQSVPTESACLEAWADLISIEDPDIIIGYNIFGFDYAFMFQRAQELGIVEKAFNLSRIIGETCFKESGKNREQSLEMTKNRLASGDYELHYPAISGRLQIDLLFYFRRDYNLSSFKLDDVAGNFIRDDIVAVEINKEENTTKLYSKNLAGLNVNDFIHIEMTSFTVDYYMKGKKFRVKELLQNVAVVDNDNIIKAGVYNVIVVEGQFCDLNAKTQALKWGMAKDDVSPQDIFRLTRGSSTDRAIVAKYCIQDCNLVQHLMKKTDILTGYNEMAGICSVPISFLVFRGQGIKLTSYVAKVCRQKNTLMPDLEHVMSDDGYEGAIVLPPKCAMYGENPVACNDYSSLYPSIAKAWNLSPNSKVWTKLYDLQNNLKSINGISLADKSPLKQEALLAQSMKYDLLPGYRYIETQFDHFETVQLYTANGKLGRKIKEKRGRKVCRWAIFPEGHEGIIPCIIGDLLKARKETRVKGEKESDPFLSNVLDKRQLGYKVTANSLYGQMGSSVSTFFEKDVAASITAIGRMMITYAKRMVEEIYNELIYSTKIEGTQVRTRSSYVYGDTDSVFFTFNLEDVTTGAPIRGKEALRLTIEIAQEAAYLCSLFLPPPMELAYEKTLMSFILLSKKRYVGMLYEKDPNKGKLKFMGLPLKRRDSCDYVKDVYGGILTILMKEPDNIQKAIEFLNTMLQRLVNGEVSMEKLAITKALRGYYKNPSQIAHRVLADRIGEREPGNKPKPGDRIKYVFILCNADPDCLLGNRIETPEFITKNKLSLDYTYYITNQLMNPLQQLLSLAVEKIYEVKKKRAAEFIEYRKQIEQLRVTSNDDLELFMKKREKYCSQQVKRVLFEPFLTDLYNKNNGIQTLMQFYKKKV</sequence>
<protein>
    <recommendedName>
        <fullName evidence="2">DNA-directed DNA polymerase</fullName>
        <ecNumber evidence="2">2.7.7.7</ecNumber>
    </recommendedName>
</protein>
<keyword evidence="5" id="KW-0239">DNA-directed DNA polymerase</keyword>
<evidence type="ECO:0000259" key="9">
    <source>
        <dbReference type="Pfam" id="PF03104"/>
    </source>
</evidence>
<evidence type="ECO:0000256" key="4">
    <source>
        <dbReference type="ARBA" id="ARBA00022695"/>
    </source>
</evidence>
<feature type="domain" description="DNA-directed DNA polymerase family B exonuclease" evidence="9">
    <location>
        <begin position="181"/>
        <end position="263"/>
    </location>
</feature>
<comment type="similarity">
    <text evidence="1">Belongs to the DNA polymerase type-B family.</text>
</comment>
<dbReference type="SMART" id="SM00486">
    <property type="entry name" value="POLBc"/>
    <property type="match status" value="1"/>
</dbReference>
<dbReference type="InterPro" id="IPR050240">
    <property type="entry name" value="DNA_pol_type-B"/>
</dbReference>
<dbReference type="InterPro" id="IPR023211">
    <property type="entry name" value="DNA_pol_palm_dom_sf"/>
</dbReference>
<keyword evidence="3" id="KW-0808">Transferase</keyword>
<dbReference type="GO" id="GO:0006287">
    <property type="term" value="P:base-excision repair, gap-filling"/>
    <property type="evidence" value="ECO:0007669"/>
    <property type="project" value="TreeGrafter"/>
</dbReference>
<evidence type="ECO:0000256" key="5">
    <source>
        <dbReference type="ARBA" id="ARBA00022932"/>
    </source>
</evidence>
<dbReference type="InterPro" id="IPR012337">
    <property type="entry name" value="RNaseH-like_sf"/>
</dbReference>
<dbReference type="InterPro" id="IPR042087">
    <property type="entry name" value="DNA_pol_B_thumb"/>
</dbReference>
<dbReference type="EC" id="2.7.7.7" evidence="2"/>
<dbReference type="InterPro" id="IPR006172">
    <property type="entry name" value="DNA-dir_DNA_pol_B"/>
</dbReference>
<feature type="domain" description="DNA-directed DNA polymerase family B multifunctional" evidence="8">
    <location>
        <begin position="769"/>
        <end position="1279"/>
    </location>
</feature>
<dbReference type="GO" id="GO:0008296">
    <property type="term" value="F:3'-5'-DNA exonuclease activity"/>
    <property type="evidence" value="ECO:0007669"/>
    <property type="project" value="TreeGrafter"/>
</dbReference>
<evidence type="ECO:0000256" key="6">
    <source>
        <dbReference type="ARBA" id="ARBA00023125"/>
    </source>
</evidence>
<accession>A0A6C0HID2</accession>
<dbReference type="GO" id="GO:0043625">
    <property type="term" value="C:delta DNA polymerase complex"/>
    <property type="evidence" value="ECO:0007669"/>
    <property type="project" value="TreeGrafter"/>
</dbReference>
<organism evidence="10">
    <name type="scientific">viral metagenome</name>
    <dbReference type="NCBI Taxonomy" id="1070528"/>
    <lineage>
        <taxon>unclassified sequences</taxon>
        <taxon>metagenomes</taxon>
        <taxon>organismal metagenomes</taxon>
    </lineage>
</organism>
<evidence type="ECO:0000256" key="2">
    <source>
        <dbReference type="ARBA" id="ARBA00012417"/>
    </source>
</evidence>
<comment type="catalytic activity">
    <reaction evidence="7">
        <text>DNA(n) + a 2'-deoxyribonucleoside 5'-triphosphate = DNA(n+1) + diphosphate</text>
        <dbReference type="Rhea" id="RHEA:22508"/>
        <dbReference type="Rhea" id="RHEA-COMP:17339"/>
        <dbReference type="Rhea" id="RHEA-COMP:17340"/>
        <dbReference type="ChEBI" id="CHEBI:33019"/>
        <dbReference type="ChEBI" id="CHEBI:61560"/>
        <dbReference type="ChEBI" id="CHEBI:173112"/>
        <dbReference type="EC" id="2.7.7.7"/>
    </reaction>
</comment>
<evidence type="ECO:0000256" key="7">
    <source>
        <dbReference type="ARBA" id="ARBA00049244"/>
    </source>
</evidence>
<dbReference type="PANTHER" id="PTHR10322">
    <property type="entry name" value="DNA POLYMERASE CATALYTIC SUBUNIT"/>
    <property type="match status" value="1"/>
</dbReference>
<evidence type="ECO:0000259" key="8">
    <source>
        <dbReference type="Pfam" id="PF00136"/>
    </source>
</evidence>
<dbReference type="Pfam" id="PF03104">
    <property type="entry name" value="DNA_pol_B_exo1"/>
    <property type="match status" value="2"/>
</dbReference>
<dbReference type="InterPro" id="IPR006134">
    <property type="entry name" value="DNA-dir_DNA_pol_B_multi_dom"/>
</dbReference>
<dbReference type="GO" id="GO:0006297">
    <property type="term" value="P:nucleotide-excision repair, DNA gap filling"/>
    <property type="evidence" value="ECO:0007669"/>
    <property type="project" value="TreeGrafter"/>
</dbReference>
<dbReference type="InterPro" id="IPR006133">
    <property type="entry name" value="DNA-dir_DNA_pol_B_exonuc"/>
</dbReference>
<dbReference type="EMBL" id="MN739966">
    <property type="protein sequence ID" value="QHT80214.1"/>
    <property type="molecule type" value="Genomic_DNA"/>
</dbReference>
<dbReference type="GO" id="GO:0003677">
    <property type="term" value="F:DNA binding"/>
    <property type="evidence" value="ECO:0007669"/>
    <property type="project" value="UniProtKB-KW"/>
</dbReference>
<dbReference type="Gene3D" id="3.30.420.10">
    <property type="entry name" value="Ribonuclease H-like superfamily/Ribonuclease H"/>
    <property type="match status" value="2"/>
</dbReference>
<evidence type="ECO:0000256" key="1">
    <source>
        <dbReference type="ARBA" id="ARBA00005755"/>
    </source>
</evidence>
<keyword evidence="4" id="KW-0548">Nucleotidyltransferase</keyword>
<dbReference type="Gene3D" id="1.10.132.60">
    <property type="entry name" value="DNA polymerase family B, C-terminal domain"/>
    <property type="match status" value="1"/>
</dbReference>
<reference evidence="10" key="1">
    <citation type="journal article" date="2020" name="Nature">
        <title>Giant virus diversity and host interactions through global metagenomics.</title>
        <authorList>
            <person name="Schulz F."/>
            <person name="Roux S."/>
            <person name="Paez-Espino D."/>
            <person name="Jungbluth S."/>
            <person name="Walsh D.A."/>
            <person name="Denef V.J."/>
            <person name="McMahon K.D."/>
            <person name="Konstantinidis K.T."/>
            <person name="Eloe-Fadrosh E.A."/>
            <person name="Kyrpides N.C."/>
            <person name="Woyke T."/>
        </authorList>
    </citation>
    <scope>NUCLEOTIDE SEQUENCE</scope>
    <source>
        <strain evidence="10">GVMAG-M-3300023184-120</strain>
    </source>
</reference>
<dbReference type="Gene3D" id="3.30.342.10">
    <property type="entry name" value="DNA Polymerase, chain B, domain 1"/>
    <property type="match status" value="1"/>
</dbReference>
<dbReference type="PANTHER" id="PTHR10322:SF23">
    <property type="entry name" value="DNA POLYMERASE DELTA CATALYTIC SUBUNIT"/>
    <property type="match status" value="1"/>
</dbReference>